<gene>
    <name evidence="17" type="primary">ntrY</name>
    <name evidence="17" type="ORF">GCM10011309_03940</name>
</gene>
<feature type="domain" description="Histidine kinase" evidence="15">
    <location>
        <begin position="505"/>
        <end position="727"/>
    </location>
</feature>
<keyword evidence="9 17" id="KW-0418">Kinase</keyword>
<name>A0A918KD25_9PROT</name>
<dbReference type="GO" id="GO:0000155">
    <property type="term" value="F:phosphorelay sensor kinase activity"/>
    <property type="evidence" value="ECO:0007669"/>
    <property type="project" value="InterPro"/>
</dbReference>
<dbReference type="Proteomes" id="UP000600865">
    <property type="component" value="Unassembled WGS sequence"/>
</dbReference>
<evidence type="ECO:0000256" key="14">
    <source>
        <dbReference type="SAM" id="Phobius"/>
    </source>
</evidence>
<feature type="transmembrane region" description="Helical" evidence="14">
    <location>
        <begin position="20"/>
        <end position="41"/>
    </location>
</feature>
<dbReference type="GO" id="GO:0005886">
    <property type="term" value="C:plasma membrane"/>
    <property type="evidence" value="ECO:0007669"/>
    <property type="project" value="UniProtKB-SubCell"/>
</dbReference>
<evidence type="ECO:0000256" key="3">
    <source>
        <dbReference type="ARBA" id="ARBA00012438"/>
    </source>
</evidence>
<feature type="domain" description="HAMP" evidence="16">
    <location>
        <begin position="315"/>
        <end position="368"/>
    </location>
</feature>
<dbReference type="PANTHER" id="PTHR43065">
    <property type="entry name" value="SENSOR HISTIDINE KINASE"/>
    <property type="match status" value="1"/>
</dbReference>
<keyword evidence="7 14" id="KW-0812">Transmembrane</keyword>
<feature type="transmembrane region" description="Helical" evidence="14">
    <location>
        <begin position="93"/>
        <end position="115"/>
    </location>
</feature>
<dbReference type="EC" id="2.7.13.3" evidence="3"/>
<dbReference type="Pfam" id="PF00512">
    <property type="entry name" value="HisKA"/>
    <property type="match status" value="1"/>
</dbReference>
<evidence type="ECO:0000256" key="8">
    <source>
        <dbReference type="ARBA" id="ARBA00022741"/>
    </source>
</evidence>
<dbReference type="InterPro" id="IPR003661">
    <property type="entry name" value="HisK_dim/P_dom"/>
</dbReference>
<evidence type="ECO:0000259" key="16">
    <source>
        <dbReference type="PROSITE" id="PS50885"/>
    </source>
</evidence>
<dbReference type="PANTHER" id="PTHR43065:SF10">
    <property type="entry name" value="PEROXIDE STRESS-ACTIVATED HISTIDINE KINASE MAK3"/>
    <property type="match status" value="1"/>
</dbReference>
<evidence type="ECO:0000256" key="1">
    <source>
        <dbReference type="ARBA" id="ARBA00000085"/>
    </source>
</evidence>
<organism evidence="17 18">
    <name type="scientific">Litorimonas cladophorae</name>
    <dbReference type="NCBI Taxonomy" id="1220491"/>
    <lineage>
        <taxon>Bacteria</taxon>
        <taxon>Pseudomonadati</taxon>
        <taxon>Pseudomonadota</taxon>
        <taxon>Alphaproteobacteria</taxon>
        <taxon>Maricaulales</taxon>
        <taxon>Robiginitomaculaceae</taxon>
    </lineage>
</organism>
<keyword evidence="6" id="KW-0808">Transferase</keyword>
<dbReference type="Gene3D" id="3.30.565.10">
    <property type="entry name" value="Histidine kinase-like ATPase, C-terminal domain"/>
    <property type="match status" value="1"/>
</dbReference>
<dbReference type="InterPro" id="IPR017232">
    <property type="entry name" value="NtrY"/>
</dbReference>
<dbReference type="SUPFAM" id="SSF55785">
    <property type="entry name" value="PYP-like sensor domain (PAS domain)"/>
    <property type="match status" value="1"/>
</dbReference>
<proteinExistence type="predicted"/>
<evidence type="ECO:0000256" key="4">
    <source>
        <dbReference type="ARBA" id="ARBA00022475"/>
    </source>
</evidence>
<evidence type="ECO:0000256" key="7">
    <source>
        <dbReference type="ARBA" id="ARBA00022692"/>
    </source>
</evidence>
<dbReference type="PRINTS" id="PR00344">
    <property type="entry name" value="BCTRLSENSOR"/>
</dbReference>
<dbReference type="GO" id="GO:0006355">
    <property type="term" value="P:regulation of DNA-templated transcription"/>
    <property type="evidence" value="ECO:0007669"/>
    <property type="project" value="InterPro"/>
</dbReference>
<keyword evidence="5" id="KW-0597">Phosphoprotein</keyword>
<sequence>MASQSIPIARRAPRIALSTLFGILFLASIFLTILGALLSYSEDLARIDQAWDILRYNLVVIIILAIYLANRVWTTVFKPSRGQAAPLLHRRFVMIFSLAALIPAVLVGGFSLSLLSQNLSGLFGERVRDNMEQARQILDGYVSQEFEKLGEDVADIQLGIARSPTDFGARISFTAELWREAQTRDLDAIYILREDGFVLTRVETPEAPSLRIPELEVLKGLNPTDVAFQKRADIDYLIALSKLTEGPDTYLYIGKLLRSDNQVLSSISGIESAASQIARFNQNQTQMNRIFFFTLLDSALLILMAAIWLGLALANRIIDPLSGLVNAAERVRAGDMGARVDVTGDWGEISDLGSAFNRMTSQLESQRDELIKEHDVSEQRRQFSEAVLSGVRAGVIGLTQQGKITLTNNAAARLLEDRSSDIVGQPLSQVLQEFAPAFAKARESIAGVSEDQVTVEMGGGTRIFDLHVSAYQGARNDTGWVLTFDDMTRLVSAQRHSAWREVARRIAHEIKNPLTPIQLSAERLSRKYSKEITSDPETFNNCTATIIRQVESLEQMVDEFSAFARMPSPELAPTNLNELLENSLFAQGVSFPEISFRRKGLWPDETNVRGDTRLLSQALTNILKNAGEAVQRKMDDGVSSRFRGEVLVELFEVGERVAIRVTDNGPGWPFKDTDRLMEPYVTTRDSGTGLGLAIVKRIVEDHRGQLVLEVREGTQGAQTTIFLPRTPDNPTHIETQRSEVL</sequence>
<dbReference type="CDD" id="cd06225">
    <property type="entry name" value="HAMP"/>
    <property type="match status" value="1"/>
</dbReference>
<dbReference type="GO" id="GO:0005524">
    <property type="term" value="F:ATP binding"/>
    <property type="evidence" value="ECO:0007669"/>
    <property type="project" value="UniProtKB-KW"/>
</dbReference>
<evidence type="ECO:0000256" key="6">
    <source>
        <dbReference type="ARBA" id="ARBA00022679"/>
    </source>
</evidence>
<evidence type="ECO:0000256" key="5">
    <source>
        <dbReference type="ARBA" id="ARBA00022553"/>
    </source>
</evidence>
<evidence type="ECO:0000256" key="10">
    <source>
        <dbReference type="ARBA" id="ARBA00022840"/>
    </source>
</evidence>
<dbReference type="AlphaFoldDB" id="A0A918KD25"/>
<dbReference type="PIRSF" id="PIRSF037532">
    <property type="entry name" value="STHK_NtrY"/>
    <property type="match status" value="1"/>
</dbReference>
<keyword evidence="11 14" id="KW-1133">Transmembrane helix</keyword>
<keyword evidence="10" id="KW-0067">ATP-binding</keyword>
<dbReference type="InterPro" id="IPR036890">
    <property type="entry name" value="HATPase_C_sf"/>
</dbReference>
<comment type="catalytic activity">
    <reaction evidence="1">
        <text>ATP + protein L-histidine = ADP + protein N-phospho-L-histidine.</text>
        <dbReference type="EC" id="2.7.13.3"/>
    </reaction>
</comment>
<dbReference type="Pfam" id="PF19312">
    <property type="entry name" value="NtrY_N"/>
    <property type="match status" value="1"/>
</dbReference>
<evidence type="ECO:0000313" key="17">
    <source>
        <dbReference type="EMBL" id="GGX58009.1"/>
    </source>
</evidence>
<evidence type="ECO:0000313" key="18">
    <source>
        <dbReference type="Proteomes" id="UP000600865"/>
    </source>
</evidence>
<evidence type="ECO:0000256" key="9">
    <source>
        <dbReference type="ARBA" id="ARBA00022777"/>
    </source>
</evidence>
<dbReference type="SUPFAM" id="SSF158472">
    <property type="entry name" value="HAMP domain-like"/>
    <property type="match status" value="1"/>
</dbReference>
<dbReference type="CDD" id="cd00130">
    <property type="entry name" value="PAS"/>
    <property type="match status" value="1"/>
</dbReference>
<dbReference type="InterPro" id="IPR003594">
    <property type="entry name" value="HATPase_dom"/>
</dbReference>
<dbReference type="InterPro" id="IPR005467">
    <property type="entry name" value="His_kinase_dom"/>
</dbReference>
<dbReference type="SMART" id="SM00388">
    <property type="entry name" value="HisKA"/>
    <property type="match status" value="1"/>
</dbReference>
<dbReference type="Pfam" id="PF00989">
    <property type="entry name" value="PAS"/>
    <property type="match status" value="1"/>
</dbReference>
<dbReference type="EMBL" id="BMYV01000001">
    <property type="protein sequence ID" value="GGX58009.1"/>
    <property type="molecule type" value="Genomic_DNA"/>
</dbReference>
<dbReference type="RefSeq" id="WP_189580616.1">
    <property type="nucleotide sequence ID" value="NZ_BMYV01000001.1"/>
</dbReference>
<evidence type="ECO:0000256" key="12">
    <source>
        <dbReference type="ARBA" id="ARBA00023012"/>
    </source>
</evidence>
<dbReference type="Gene3D" id="6.10.340.10">
    <property type="match status" value="1"/>
</dbReference>
<dbReference type="InterPro" id="IPR036097">
    <property type="entry name" value="HisK_dim/P_sf"/>
</dbReference>
<keyword evidence="18" id="KW-1185">Reference proteome</keyword>
<dbReference type="InterPro" id="IPR003660">
    <property type="entry name" value="HAMP_dom"/>
</dbReference>
<evidence type="ECO:0000256" key="11">
    <source>
        <dbReference type="ARBA" id="ARBA00022989"/>
    </source>
</evidence>
<keyword evidence="4" id="KW-1003">Cell membrane</keyword>
<dbReference type="InterPro" id="IPR000014">
    <property type="entry name" value="PAS"/>
</dbReference>
<keyword evidence="12" id="KW-0902">Two-component regulatory system</keyword>
<dbReference type="CDD" id="cd00082">
    <property type="entry name" value="HisKA"/>
    <property type="match status" value="1"/>
</dbReference>
<accession>A0A918KD25</accession>
<dbReference type="SUPFAM" id="SSF55874">
    <property type="entry name" value="ATPase domain of HSP90 chaperone/DNA topoisomerase II/histidine kinase"/>
    <property type="match status" value="1"/>
</dbReference>
<protein>
    <recommendedName>
        <fullName evidence="3">histidine kinase</fullName>
        <ecNumber evidence="3">2.7.13.3</ecNumber>
    </recommendedName>
</protein>
<feature type="transmembrane region" description="Helical" evidence="14">
    <location>
        <begin position="53"/>
        <end position="73"/>
    </location>
</feature>
<dbReference type="PROSITE" id="PS50885">
    <property type="entry name" value="HAMP"/>
    <property type="match status" value="1"/>
</dbReference>
<dbReference type="InterPro" id="IPR004358">
    <property type="entry name" value="Sig_transdc_His_kin-like_C"/>
</dbReference>
<dbReference type="Pfam" id="PF02518">
    <property type="entry name" value="HATPase_c"/>
    <property type="match status" value="1"/>
</dbReference>
<reference evidence="17 18" key="1">
    <citation type="journal article" date="2014" name="Int. J. Syst. Evol. Microbiol.">
        <title>Complete genome sequence of Corynebacterium casei LMG S-19264T (=DSM 44701T), isolated from a smear-ripened cheese.</title>
        <authorList>
            <consortium name="US DOE Joint Genome Institute (JGI-PGF)"/>
            <person name="Walter F."/>
            <person name="Albersmeier A."/>
            <person name="Kalinowski J."/>
            <person name="Ruckert C."/>
        </authorList>
    </citation>
    <scope>NUCLEOTIDE SEQUENCE [LARGE SCALE GENOMIC DNA]</scope>
    <source>
        <strain evidence="17 18">KCTC 23968</strain>
    </source>
</reference>
<dbReference type="SMART" id="SM00304">
    <property type="entry name" value="HAMP"/>
    <property type="match status" value="1"/>
</dbReference>
<dbReference type="InterPro" id="IPR013767">
    <property type="entry name" value="PAS_fold"/>
</dbReference>
<keyword evidence="8" id="KW-0547">Nucleotide-binding</keyword>
<evidence type="ECO:0000256" key="2">
    <source>
        <dbReference type="ARBA" id="ARBA00004651"/>
    </source>
</evidence>
<comment type="caution">
    <text evidence="17">The sequence shown here is derived from an EMBL/GenBank/DDBJ whole genome shotgun (WGS) entry which is preliminary data.</text>
</comment>
<dbReference type="SMART" id="SM00387">
    <property type="entry name" value="HATPase_c"/>
    <property type="match status" value="1"/>
</dbReference>
<feature type="transmembrane region" description="Helical" evidence="14">
    <location>
        <begin position="290"/>
        <end position="311"/>
    </location>
</feature>
<dbReference type="Gene3D" id="3.30.450.20">
    <property type="entry name" value="PAS domain"/>
    <property type="match status" value="1"/>
</dbReference>
<comment type="subcellular location">
    <subcellularLocation>
        <location evidence="2">Cell membrane</location>
        <topology evidence="2">Multi-pass membrane protein</topology>
    </subcellularLocation>
</comment>
<dbReference type="InterPro" id="IPR045671">
    <property type="entry name" value="NtrY-like_N"/>
</dbReference>
<dbReference type="InterPro" id="IPR035965">
    <property type="entry name" value="PAS-like_dom_sf"/>
</dbReference>
<dbReference type="PROSITE" id="PS50109">
    <property type="entry name" value="HIS_KIN"/>
    <property type="match status" value="1"/>
</dbReference>
<evidence type="ECO:0000256" key="13">
    <source>
        <dbReference type="ARBA" id="ARBA00023136"/>
    </source>
</evidence>
<dbReference type="Pfam" id="PF00672">
    <property type="entry name" value="HAMP"/>
    <property type="match status" value="1"/>
</dbReference>
<dbReference type="Gene3D" id="1.10.287.130">
    <property type="match status" value="1"/>
</dbReference>
<evidence type="ECO:0000259" key="15">
    <source>
        <dbReference type="PROSITE" id="PS50109"/>
    </source>
</evidence>
<keyword evidence="13 14" id="KW-0472">Membrane</keyword>
<dbReference type="SUPFAM" id="SSF47384">
    <property type="entry name" value="Homodimeric domain of signal transducing histidine kinase"/>
    <property type="match status" value="1"/>
</dbReference>